<evidence type="ECO:0000313" key="6">
    <source>
        <dbReference type="Proteomes" id="UP000547674"/>
    </source>
</evidence>
<dbReference type="Pfam" id="PF13377">
    <property type="entry name" value="Peripla_BP_3"/>
    <property type="match status" value="1"/>
</dbReference>
<protein>
    <submittedName>
        <fullName evidence="5">LacI family DNA-binding transcriptional regulator</fullName>
    </submittedName>
</protein>
<sequence length="347" mass="38002">MRRSGKITIRDIAKRAGVSRSTVSLVINGDPRISDGTKSKVMKIIDEAGFEPNTMARRLARQRSETILVVLPPTDKVLTDFYFAEAISGIAAALSEAGFRLLIEIANDKFLQRRDHMKLYREGAVDGMLIVGATTEDKYVQELLDTKTPLVLVNSRLEGAASVVADNRTGTKEMVEYLASQGHERIAFIGGLEITTSGEDRSIGFREGLEAAGLPFNEDYRLWGNFSEESGEECARKLLARDPKPTALMAANDMMALGAMRVARDEFKLRIPEDLSIVGADGVMLTRYVEPRLTTITQPIFEIGRMATQCLLDALSQGGVPTESLSLPTSIQLGESASYPQGKIRAQ</sequence>
<name>A0A7Y2H396_UNCEI</name>
<evidence type="ECO:0000259" key="4">
    <source>
        <dbReference type="PROSITE" id="PS50932"/>
    </source>
</evidence>
<dbReference type="SUPFAM" id="SSF53822">
    <property type="entry name" value="Periplasmic binding protein-like I"/>
    <property type="match status" value="1"/>
</dbReference>
<dbReference type="PRINTS" id="PR00036">
    <property type="entry name" value="HTHLACI"/>
</dbReference>
<dbReference type="GO" id="GO:0000976">
    <property type="term" value="F:transcription cis-regulatory region binding"/>
    <property type="evidence" value="ECO:0007669"/>
    <property type="project" value="TreeGrafter"/>
</dbReference>
<dbReference type="InterPro" id="IPR000843">
    <property type="entry name" value="HTH_LacI"/>
</dbReference>
<feature type="domain" description="HTH lacI-type" evidence="4">
    <location>
        <begin position="7"/>
        <end position="61"/>
    </location>
</feature>
<dbReference type="AlphaFoldDB" id="A0A7Y2H396"/>
<evidence type="ECO:0000256" key="3">
    <source>
        <dbReference type="ARBA" id="ARBA00023163"/>
    </source>
</evidence>
<evidence type="ECO:0000256" key="2">
    <source>
        <dbReference type="ARBA" id="ARBA00023125"/>
    </source>
</evidence>
<dbReference type="Gene3D" id="1.10.260.40">
    <property type="entry name" value="lambda repressor-like DNA-binding domains"/>
    <property type="match status" value="1"/>
</dbReference>
<dbReference type="EMBL" id="JABDJR010000558">
    <property type="protein sequence ID" value="NNF07851.1"/>
    <property type="molecule type" value="Genomic_DNA"/>
</dbReference>
<dbReference type="CDD" id="cd06267">
    <property type="entry name" value="PBP1_LacI_sugar_binding-like"/>
    <property type="match status" value="1"/>
</dbReference>
<keyword evidence="1" id="KW-0805">Transcription regulation</keyword>
<organism evidence="5 6">
    <name type="scientific">Eiseniibacteriota bacterium</name>
    <dbReference type="NCBI Taxonomy" id="2212470"/>
    <lineage>
        <taxon>Bacteria</taxon>
        <taxon>Candidatus Eiseniibacteriota</taxon>
    </lineage>
</organism>
<reference evidence="5 6" key="1">
    <citation type="submission" date="2020-03" db="EMBL/GenBank/DDBJ databases">
        <title>Metabolic flexibility allows generalist bacteria to become dominant in a frequently disturbed ecosystem.</title>
        <authorList>
            <person name="Chen Y.-J."/>
            <person name="Leung P.M."/>
            <person name="Bay S.K."/>
            <person name="Hugenholtz P."/>
            <person name="Kessler A.J."/>
            <person name="Shelley G."/>
            <person name="Waite D.W."/>
            <person name="Cook P.L."/>
            <person name="Greening C."/>
        </authorList>
    </citation>
    <scope>NUCLEOTIDE SEQUENCE [LARGE SCALE GENOMIC DNA]</scope>
    <source>
        <strain evidence="5">SS_bin_28</strain>
    </source>
</reference>
<dbReference type="PANTHER" id="PTHR30146">
    <property type="entry name" value="LACI-RELATED TRANSCRIPTIONAL REPRESSOR"/>
    <property type="match status" value="1"/>
</dbReference>
<dbReference type="PROSITE" id="PS00356">
    <property type="entry name" value="HTH_LACI_1"/>
    <property type="match status" value="1"/>
</dbReference>
<dbReference type="Pfam" id="PF00356">
    <property type="entry name" value="LacI"/>
    <property type="match status" value="1"/>
</dbReference>
<dbReference type="CDD" id="cd01392">
    <property type="entry name" value="HTH_LacI"/>
    <property type="match status" value="1"/>
</dbReference>
<dbReference type="PROSITE" id="PS50932">
    <property type="entry name" value="HTH_LACI_2"/>
    <property type="match status" value="1"/>
</dbReference>
<keyword evidence="2 5" id="KW-0238">DNA-binding</keyword>
<evidence type="ECO:0000313" key="5">
    <source>
        <dbReference type="EMBL" id="NNF07851.1"/>
    </source>
</evidence>
<dbReference type="InterPro" id="IPR046335">
    <property type="entry name" value="LacI/GalR-like_sensor"/>
</dbReference>
<dbReference type="Proteomes" id="UP000547674">
    <property type="component" value="Unassembled WGS sequence"/>
</dbReference>
<dbReference type="InterPro" id="IPR010982">
    <property type="entry name" value="Lambda_DNA-bd_dom_sf"/>
</dbReference>
<dbReference type="PANTHER" id="PTHR30146:SF109">
    <property type="entry name" value="HTH-TYPE TRANSCRIPTIONAL REGULATOR GALS"/>
    <property type="match status" value="1"/>
</dbReference>
<dbReference type="InterPro" id="IPR028082">
    <property type="entry name" value="Peripla_BP_I"/>
</dbReference>
<evidence type="ECO:0000256" key="1">
    <source>
        <dbReference type="ARBA" id="ARBA00023015"/>
    </source>
</evidence>
<keyword evidence="3" id="KW-0804">Transcription</keyword>
<dbReference type="GO" id="GO:0003700">
    <property type="term" value="F:DNA-binding transcription factor activity"/>
    <property type="evidence" value="ECO:0007669"/>
    <property type="project" value="TreeGrafter"/>
</dbReference>
<proteinExistence type="predicted"/>
<dbReference type="SMART" id="SM00354">
    <property type="entry name" value="HTH_LACI"/>
    <property type="match status" value="1"/>
</dbReference>
<dbReference type="Gene3D" id="3.40.50.2300">
    <property type="match status" value="2"/>
</dbReference>
<dbReference type="SUPFAM" id="SSF47413">
    <property type="entry name" value="lambda repressor-like DNA-binding domains"/>
    <property type="match status" value="1"/>
</dbReference>
<accession>A0A7Y2H396</accession>
<comment type="caution">
    <text evidence="5">The sequence shown here is derived from an EMBL/GenBank/DDBJ whole genome shotgun (WGS) entry which is preliminary data.</text>
</comment>
<gene>
    <name evidence="5" type="ORF">HKN21_13895</name>
</gene>